<evidence type="ECO:0000313" key="4">
    <source>
        <dbReference type="Proteomes" id="UP001209344"/>
    </source>
</evidence>
<proteinExistence type="predicted"/>
<sequence>MEKITQKYKNLQDGITSHCIIMAGHKNPSELKELRYCETDQALWDTGATNTIISTEIAEELHLTPIKKSAISGIGGLVNSNVYRVNLYFGKKVRFENIEVLASDLEDCHLIIGMDLINKGDFAITNKDGETWFSFRIPSQEHLEFD</sequence>
<dbReference type="InterPro" id="IPR001995">
    <property type="entry name" value="Peptidase_A2_cat"/>
</dbReference>
<protein>
    <submittedName>
        <fullName evidence="3">Retroviral-like aspartic protease family protein</fullName>
    </submittedName>
</protein>
<dbReference type="AlphaFoldDB" id="A0AAP3BBI7"/>
<dbReference type="RefSeq" id="WP_264965076.1">
    <property type="nucleotide sequence ID" value="NZ_JAPDVK010000001.1"/>
</dbReference>
<organism evidence="3 4">
    <name type="scientific">Segatella copri</name>
    <dbReference type="NCBI Taxonomy" id="165179"/>
    <lineage>
        <taxon>Bacteria</taxon>
        <taxon>Pseudomonadati</taxon>
        <taxon>Bacteroidota</taxon>
        <taxon>Bacteroidia</taxon>
        <taxon>Bacteroidales</taxon>
        <taxon>Prevotellaceae</taxon>
        <taxon>Segatella</taxon>
    </lineage>
</organism>
<dbReference type="PROSITE" id="PS50175">
    <property type="entry name" value="ASP_PROT_RETROV"/>
    <property type="match status" value="1"/>
</dbReference>
<feature type="domain" description="Peptidase A2" evidence="2">
    <location>
        <begin position="40"/>
        <end position="116"/>
    </location>
</feature>
<dbReference type="InterPro" id="IPR021109">
    <property type="entry name" value="Peptidase_aspartic_dom_sf"/>
</dbReference>
<name>A0AAP3BBI7_9BACT</name>
<dbReference type="Gene3D" id="2.40.70.10">
    <property type="entry name" value="Acid Proteases"/>
    <property type="match status" value="1"/>
</dbReference>
<dbReference type="GO" id="GO:0004190">
    <property type="term" value="F:aspartic-type endopeptidase activity"/>
    <property type="evidence" value="ECO:0007669"/>
    <property type="project" value="InterPro"/>
</dbReference>
<dbReference type="SUPFAM" id="SSF50630">
    <property type="entry name" value="Acid proteases"/>
    <property type="match status" value="1"/>
</dbReference>
<dbReference type="Proteomes" id="UP001209344">
    <property type="component" value="Unassembled WGS sequence"/>
</dbReference>
<gene>
    <name evidence="3" type="ORF">ONT16_00345</name>
</gene>
<dbReference type="Pfam" id="PF13650">
    <property type="entry name" value="Asp_protease_2"/>
    <property type="match status" value="1"/>
</dbReference>
<reference evidence="3" key="1">
    <citation type="submission" date="2022-11" db="EMBL/GenBank/DDBJ databases">
        <title>Genomic repertoires linked with pathogenic potency of arthritogenic Prevotella copri isolated from the gut of rheumatoid arthritis patients.</title>
        <authorList>
            <person name="Nii T."/>
            <person name="Maeda Y."/>
            <person name="Motooka D."/>
            <person name="Naito M."/>
            <person name="Matsumoto Y."/>
            <person name="Ogawa T."/>
            <person name="Oguro-Igashira E."/>
            <person name="Kishikawa T."/>
            <person name="Yamashita M."/>
            <person name="Koizumi S."/>
            <person name="Kurakawa T."/>
            <person name="Okumura R."/>
            <person name="Kayama H."/>
            <person name="Murakami M."/>
            <person name="Sakaguchi T."/>
            <person name="Das B."/>
            <person name="Nakamura S."/>
            <person name="Okada Y."/>
            <person name="Kumanogoh A."/>
            <person name="Takeda K."/>
        </authorList>
    </citation>
    <scope>NUCLEOTIDE SEQUENCE</scope>
    <source>
        <strain evidence="3">F3-75</strain>
    </source>
</reference>
<dbReference type="CDD" id="cd05483">
    <property type="entry name" value="retropepsin_like_bacteria"/>
    <property type="match status" value="1"/>
</dbReference>
<evidence type="ECO:0000256" key="1">
    <source>
        <dbReference type="ARBA" id="ARBA00022801"/>
    </source>
</evidence>
<dbReference type="InterPro" id="IPR034122">
    <property type="entry name" value="Retropepsin-like_bacterial"/>
</dbReference>
<accession>A0AAP3BBI7</accession>
<dbReference type="GO" id="GO:0006508">
    <property type="term" value="P:proteolysis"/>
    <property type="evidence" value="ECO:0007669"/>
    <property type="project" value="UniProtKB-KW"/>
</dbReference>
<comment type="caution">
    <text evidence="3">The sequence shown here is derived from an EMBL/GenBank/DDBJ whole genome shotgun (WGS) entry which is preliminary data.</text>
</comment>
<dbReference type="EMBL" id="JAPDVK010000001">
    <property type="protein sequence ID" value="MCW4126739.1"/>
    <property type="molecule type" value="Genomic_DNA"/>
</dbReference>
<keyword evidence="3" id="KW-0645">Protease</keyword>
<evidence type="ECO:0000259" key="2">
    <source>
        <dbReference type="PROSITE" id="PS50175"/>
    </source>
</evidence>
<keyword evidence="1" id="KW-0378">Hydrolase</keyword>
<evidence type="ECO:0000313" key="3">
    <source>
        <dbReference type="EMBL" id="MCW4126739.1"/>
    </source>
</evidence>